<reference evidence="2" key="1">
    <citation type="journal article" date="2019" name="Int. J. Syst. Evol. Microbiol.">
        <title>The Global Catalogue of Microorganisms (GCM) 10K type strain sequencing project: providing services to taxonomists for standard genome sequencing and annotation.</title>
        <authorList>
            <consortium name="The Broad Institute Genomics Platform"/>
            <consortium name="The Broad Institute Genome Sequencing Center for Infectious Disease"/>
            <person name="Wu L."/>
            <person name="Ma J."/>
        </authorList>
    </citation>
    <scope>NUCLEOTIDE SEQUENCE [LARGE SCALE GENOMIC DNA]</scope>
    <source>
        <strain evidence="2">JCM 17938</strain>
    </source>
</reference>
<organism evidence="1 2">
    <name type="scientific">Actinoallomurus liliacearum</name>
    <dbReference type="NCBI Taxonomy" id="1080073"/>
    <lineage>
        <taxon>Bacteria</taxon>
        <taxon>Bacillati</taxon>
        <taxon>Actinomycetota</taxon>
        <taxon>Actinomycetes</taxon>
        <taxon>Streptosporangiales</taxon>
        <taxon>Thermomonosporaceae</taxon>
        <taxon>Actinoallomurus</taxon>
    </lineage>
</organism>
<keyword evidence="2" id="KW-1185">Reference proteome</keyword>
<dbReference type="InterPro" id="IPR021259">
    <property type="entry name" value="DUF2817"/>
</dbReference>
<dbReference type="RefSeq" id="WP_345347275.1">
    <property type="nucleotide sequence ID" value="NZ_BAABHJ010000001.1"/>
</dbReference>
<name>A0ABP8TCX0_9ACTN</name>
<sequence>MSYTAQFAQTYTQAREMFLEAADLAGADITSFLNDCGKAPDGGELRTDVAWIGPRDAESVLVLVSGTHGVEGFCGSACQIGFLRESILDKAPTGTAVLMVHALNPYGFAYQRRVNEDNIDLNRNFVDHDAPPHNPAYDELHAALVPASWTGPEKTEANRFLAEVAAEHGLRYLQESITHGQYRHPDGLFYGGTSPAWSHRLLRTIVHDFLIGFPRIAYIDLHTGLGPRGYGEPIFRGGLDSGALDRARAWYGDQLTMSEDGTSSSTPIIGNTASLVARELSPGQELTAITLEFGTLSGAEVLDALRADNWLHLQADPDPELAASIKLQIRNAFYPSACDWRSAVWSRAKEIFGQAFSVARPVVG</sequence>
<gene>
    <name evidence="1" type="ORF">GCM10023195_04480</name>
</gene>
<dbReference type="Pfam" id="PF10994">
    <property type="entry name" value="DUF2817"/>
    <property type="match status" value="1"/>
</dbReference>
<dbReference type="CDD" id="cd06233">
    <property type="entry name" value="M14-like"/>
    <property type="match status" value="1"/>
</dbReference>
<comment type="caution">
    <text evidence="1">The sequence shown here is derived from an EMBL/GenBank/DDBJ whole genome shotgun (WGS) entry which is preliminary data.</text>
</comment>
<dbReference type="EMBL" id="BAABHJ010000001">
    <property type="protein sequence ID" value="GAA4601653.1"/>
    <property type="molecule type" value="Genomic_DNA"/>
</dbReference>
<proteinExistence type="predicted"/>
<accession>A0ABP8TCX0</accession>
<protein>
    <submittedName>
        <fullName evidence="1">M14 family metallopeptidase</fullName>
    </submittedName>
</protein>
<dbReference type="SUPFAM" id="SSF53187">
    <property type="entry name" value="Zn-dependent exopeptidases"/>
    <property type="match status" value="1"/>
</dbReference>
<evidence type="ECO:0000313" key="1">
    <source>
        <dbReference type="EMBL" id="GAA4601653.1"/>
    </source>
</evidence>
<evidence type="ECO:0000313" key="2">
    <source>
        <dbReference type="Proteomes" id="UP001500212"/>
    </source>
</evidence>
<dbReference type="Proteomes" id="UP001500212">
    <property type="component" value="Unassembled WGS sequence"/>
</dbReference>
<dbReference type="Gene3D" id="3.40.630.10">
    <property type="entry name" value="Zn peptidases"/>
    <property type="match status" value="1"/>
</dbReference>